<dbReference type="PANTHER" id="PTHR46534">
    <property type="entry name" value="IGGFC_BINDING DOMAIN-CONTAINING PROTEIN"/>
    <property type="match status" value="1"/>
</dbReference>
<dbReference type="EMBL" id="JAIWYP010000003">
    <property type="protein sequence ID" value="KAH3846271.1"/>
    <property type="molecule type" value="Genomic_DNA"/>
</dbReference>
<evidence type="ECO:0000259" key="1">
    <source>
        <dbReference type="Pfam" id="PF17517"/>
    </source>
</evidence>
<dbReference type="Pfam" id="PF17517">
    <property type="entry name" value="IgGFc_binding"/>
    <property type="match status" value="1"/>
</dbReference>
<accession>A0A9D4QWI3</accession>
<dbReference type="Proteomes" id="UP000828390">
    <property type="component" value="Unassembled WGS sequence"/>
</dbReference>
<dbReference type="AlphaFoldDB" id="A0A9D4QWI3"/>
<reference evidence="2" key="2">
    <citation type="submission" date="2020-11" db="EMBL/GenBank/DDBJ databases">
        <authorList>
            <person name="McCartney M.A."/>
            <person name="Auch B."/>
            <person name="Kono T."/>
            <person name="Mallez S."/>
            <person name="Becker A."/>
            <person name="Gohl D.M."/>
            <person name="Silverstein K.A.T."/>
            <person name="Koren S."/>
            <person name="Bechman K.B."/>
            <person name="Herman A."/>
            <person name="Abrahante J.E."/>
            <person name="Garbe J."/>
        </authorList>
    </citation>
    <scope>NUCLEOTIDE SEQUENCE</scope>
    <source>
        <strain evidence="2">Duluth1</strain>
        <tissue evidence="2">Whole animal</tissue>
    </source>
</reference>
<dbReference type="InterPro" id="IPR035234">
    <property type="entry name" value="IgGFc-bd_N"/>
</dbReference>
<feature type="domain" description="IgGFc-binding protein N-terminal" evidence="1">
    <location>
        <begin position="89"/>
        <end position="339"/>
    </location>
</feature>
<protein>
    <recommendedName>
        <fullName evidence="1">IgGFc-binding protein N-terminal domain-containing protein</fullName>
    </recommendedName>
</protein>
<reference evidence="2" key="1">
    <citation type="journal article" date="2019" name="bioRxiv">
        <title>The Genome of the Zebra Mussel, Dreissena polymorpha: A Resource for Invasive Species Research.</title>
        <authorList>
            <person name="McCartney M.A."/>
            <person name="Auch B."/>
            <person name="Kono T."/>
            <person name="Mallez S."/>
            <person name="Zhang Y."/>
            <person name="Obille A."/>
            <person name="Becker A."/>
            <person name="Abrahante J.E."/>
            <person name="Garbe J."/>
            <person name="Badalamenti J.P."/>
            <person name="Herman A."/>
            <person name="Mangelson H."/>
            <person name="Liachko I."/>
            <person name="Sullivan S."/>
            <person name="Sone E.D."/>
            <person name="Koren S."/>
            <person name="Silverstein K.A.T."/>
            <person name="Beckman K.B."/>
            <person name="Gohl D.M."/>
        </authorList>
    </citation>
    <scope>NUCLEOTIDE SEQUENCE</scope>
    <source>
        <strain evidence="2">Duluth1</strain>
        <tissue evidence="2">Whole animal</tissue>
    </source>
</reference>
<gene>
    <name evidence="2" type="ORF">DPMN_088570</name>
</gene>
<sequence>MFGIPETYDSSPDYIKLFIASKYVSKVYITAPGISFNQTITTLANTSTAVTIPISIVARTIGLSNKAVYIESDQTISVYVMVRDENTSDGFLLLPISADSRDYFVASYEPVEHASEFIITAYEDKTLIDVQLKTSAGPVTIGGQSYSSGQNVSFVMSRMQTYFVKHEHDLTGTHITSSRPVSVVSGNKCANVPHDKGACDYLAEQLLPVAFWQREYVCAKLKTRGNNRLRILASVDGTTVNIGGTHIKLNKGEFYEYVNSSDVATSVKSNFPVLVLQFSEGTLVDSVLGDPSMITIPSTNSQESEYFYETPFSIDNHYVSITIHTDQAKGLRIDGSAISRSDELKTTINTIEVIHCRS</sequence>
<evidence type="ECO:0000313" key="3">
    <source>
        <dbReference type="Proteomes" id="UP000828390"/>
    </source>
</evidence>
<evidence type="ECO:0000313" key="2">
    <source>
        <dbReference type="EMBL" id="KAH3846271.1"/>
    </source>
</evidence>
<proteinExistence type="predicted"/>
<organism evidence="2 3">
    <name type="scientific">Dreissena polymorpha</name>
    <name type="common">Zebra mussel</name>
    <name type="synonym">Mytilus polymorpha</name>
    <dbReference type="NCBI Taxonomy" id="45954"/>
    <lineage>
        <taxon>Eukaryota</taxon>
        <taxon>Metazoa</taxon>
        <taxon>Spiralia</taxon>
        <taxon>Lophotrochozoa</taxon>
        <taxon>Mollusca</taxon>
        <taxon>Bivalvia</taxon>
        <taxon>Autobranchia</taxon>
        <taxon>Heteroconchia</taxon>
        <taxon>Euheterodonta</taxon>
        <taxon>Imparidentia</taxon>
        <taxon>Neoheterodontei</taxon>
        <taxon>Myida</taxon>
        <taxon>Dreissenoidea</taxon>
        <taxon>Dreissenidae</taxon>
        <taxon>Dreissena</taxon>
    </lineage>
</organism>
<keyword evidence="3" id="KW-1185">Reference proteome</keyword>
<name>A0A9D4QWI3_DREPO</name>
<comment type="caution">
    <text evidence="2">The sequence shown here is derived from an EMBL/GenBank/DDBJ whole genome shotgun (WGS) entry which is preliminary data.</text>
</comment>
<dbReference type="PANTHER" id="PTHR46534:SF1">
    <property type="entry name" value="IGGFC-BINDING PROTEIN N-TERMINAL DOMAIN-CONTAINING PROTEIN"/>
    <property type="match status" value="1"/>
</dbReference>